<evidence type="ECO:0000313" key="2">
    <source>
        <dbReference type="EMBL" id="QSE95978.1"/>
    </source>
</evidence>
<dbReference type="KEGG" id="fuv:JR347_10130"/>
<evidence type="ECO:0000313" key="3">
    <source>
        <dbReference type="Proteomes" id="UP000662783"/>
    </source>
</evidence>
<dbReference type="Gene3D" id="3.90.226.10">
    <property type="entry name" value="2-enoyl-CoA Hydratase, Chain A, domain 1"/>
    <property type="match status" value="1"/>
</dbReference>
<proteinExistence type="predicted"/>
<gene>
    <name evidence="2" type="ORF">JR347_10130</name>
</gene>
<dbReference type="AlphaFoldDB" id="A0A974WEM1"/>
<dbReference type="PANTHER" id="PTHR32060">
    <property type="entry name" value="TAIL-SPECIFIC PROTEASE"/>
    <property type="match status" value="1"/>
</dbReference>
<dbReference type="SUPFAM" id="SSF52096">
    <property type="entry name" value="ClpP/crotonase"/>
    <property type="match status" value="1"/>
</dbReference>
<dbReference type="GO" id="GO:0008236">
    <property type="term" value="F:serine-type peptidase activity"/>
    <property type="evidence" value="ECO:0007669"/>
    <property type="project" value="InterPro"/>
</dbReference>
<reference evidence="2" key="1">
    <citation type="submission" date="2021-02" db="EMBL/GenBank/DDBJ databases">
        <title>Fulvivirga sp. S481 isolated from sea water.</title>
        <authorList>
            <person name="Bae S.S."/>
            <person name="Baek K."/>
        </authorList>
    </citation>
    <scope>NUCLEOTIDE SEQUENCE</scope>
    <source>
        <strain evidence="2">S481</strain>
    </source>
</reference>
<accession>A0A974WEM1</accession>
<dbReference type="Proteomes" id="UP000662783">
    <property type="component" value="Chromosome"/>
</dbReference>
<keyword evidence="3" id="KW-1185">Reference proteome</keyword>
<feature type="domain" description="Tail specific protease" evidence="1">
    <location>
        <begin position="211"/>
        <end position="433"/>
    </location>
</feature>
<dbReference type="GO" id="GO:0006508">
    <property type="term" value="P:proteolysis"/>
    <property type="evidence" value="ECO:0007669"/>
    <property type="project" value="InterPro"/>
</dbReference>
<dbReference type="CDD" id="cd06567">
    <property type="entry name" value="Peptidase_S41"/>
    <property type="match status" value="1"/>
</dbReference>
<dbReference type="GO" id="GO:0007165">
    <property type="term" value="P:signal transduction"/>
    <property type="evidence" value="ECO:0007669"/>
    <property type="project" value="TreeGrafter"/>
</dbReference>
<dbReference type="GO" id="GO:0030288">
    <property type="term" value="C:outer membrane-bounded periplasmic space"/>
    <property type="evidence" value="ECO:0007669"/>
    <property type="project" value="TreeGrafter"/>
</dbReference>
<sequence>MKILMYYCAILPLLIVSGCESPAQKLSPEEYAEDVEYLKLNLEKYHAGLYLHQSKEEFNTICNRIVSNYSDGSYVELVQNITALTAAVKCGHTRMRMPPAISDSIFSTFRYLPFNVKYLGDRLFISKSLMDGINRGDEIISINGKSISEINNLIFPHVATDGNNLTGKFRSTEALFRYRYPLYVEPTVTHYEVLLIDGNGNEIKKEFPGFSMEEVATLFESNSNEPELSLNNHEAYSILRISTFGSSELNSAGYDYYDFLDETFKKIQSHNVENLILDLRDNGGGDDNYGATLVSYLMDKDFKYFESITVTKDYSSYGRIVNRDGKRYMTSHKGLSIWQPNKNAFNGKLYVLINGNSFSTCADVVSVLHYNGRGVLIGEETGGGYNGNTSGSTDRITLPNSKIEVAIPMWCYKTANGYDTSQHRGAIPHKKVIPSREQFMEGIDAELSVAQELINNN</sequence>
<dbReference type="Pfam" id="PF03572">
    <property type="entry name" value="Peptidase_S41"/>
    <property type="match status" value="1"/>
</dbReference>
<name>A0A974WEM1_9BACT</name>
<organism evidence="2 3">
    <name type="scientific">Fulvivirga lutea</name>
    <dbReference type="NCBI Taxonomy" id="2810512"/>
    <lineage>
        <taxon>Bacteria</taxon>
        <taxon>Pseudomonadati</taxon>
        <taxon>Bacteroidota</taxon>
        <taxon>Cytophagia</taxon>
        <taxon>Cytophagales</taxon>
        <taxon>Fulvivirgaceae</taxon>
        <taxon>Fulvivirga</taxon>
    </lineage>
</organism>
<evidence type="ECO:0000259" key="1">
    <source>
        <dbReference type="SMART" id="SM00245"/>
    </source>
</evidence>
<dbReference type="EMBL" id="CP070608">
    <property type="protein sequence ID" value="QSE95978.1"/>
    <property type="molecule type" value="Genomic_DNA"/>
</dbReference>
<dbReference type="InterPro" id="IPR029045">
    <property type="entry name" value="ClpP/crotonase-like_dom_sf"/>
</dbReference>
<protein>
    <recommendedName>
        <fullName evidence="1">Tail specific protease domain-containing protein</fullName>
    </recommendedName>
</protein>
<dbReference type="GO" id="GO:0004175">
    <property type="term" value="F:endopeptidase activity"/>
    <property type="evidence" value="ECO:0007669"/>
    <property type="project" value="TreeGrafter"/>
</dbReference>
<dbReference type="RefSeq" id="WP_205720491.1">
    <property type="nucleotide sequence ID" value="NZ_CP070608.1"/>
</dbReference>
<dbReference type="InterPro" id="IPR005151">
    <property type="entry name" value="Tail-specific_protease"/>
</dbReference>
<dbReference type="SMART" id="SM00245">
    <property type="entry name" value="TSPc"/>
    <property type="match status" value="1"/>
</dbReference>
<dbReference type="PANTHER" id="PTHR32060:SF22">
    <property type="entry name" value="CARBOXYL-TERMINAL-PROCESSING PEPTIDASE 3, CHLOROPLASTIC"/>
    <property type="match status" value="1"/>
</dbReference>
<dbReference type="PROSITE" id="PS51257">
    <property type="entry name" value="PROKAR_LIPOPROTEIN"/>
    <property type="match status" value="1"/>
</dbReference>